<keyword evidence="3" id="KW-0813">Transport</keyword>
<dbReference type="GO" id="GO:1901678">
    <property type="term" value="P:iron coordination entity transport"/>
    <property type="evidence" value="ECO:0007669"/>
    <property type="project" value="UniProtKB-ARBA"/>
</dbReference>
<name>A0A0W7WWC1_9ACTN</name>
<dbReference type="Pfam" id="PF01497">
    <property type="entry name" value="Peripla_BP_2"/>
    <property type="match status" value="1"/>
</dbReference>
<dbReference type="AlphaFoldDB" id="A0A0W7WWC1"/>
<comment type="caution">
    <text evidence="7">The sequence shown here is derived from an EMBL/GenBank/DDBJ whole genome shotgun (WGS) entry which is preliminary data.</text>
</comment>
<keyword evidence="4" id="KW-0732">Signal</keyword>
<evidence type="ECO:0000313" key="7">
    <source>
        <dbReference type="EMBL" id="KUF14894.1"/>
    </source>
</evidence>
<proteinExistence type="inferred from homology"/>
<dbReference type="PROSITE" id="PS50983">
    <property type="entry name" value="FE_B12_PBP"/>
    <property type="match status" value="1"/>
</dbReference>
<dbReference type="PANTHER" id="PTHR30532:SF1">
    <property type="entry name" value="IRON(3+)-HYDROXAMATE-BINDING PROTEIN FHUD"/>
    <property type="match status" value="1"/>
</dbReference>
<comment type="subcellular location">
    <subcellularLocation>
        <location evidence="1">Cell envelope</location>
    </subcellularLocation>
</comment>
<dbReference type="Proteomes" id="UP000054804">
    <property type="component" value="Unassembled WGS sequence"/>
</dbReference>
<dbReference type="GO" id="GO:0030288">
    <property type="term" value="C:outer membrane-bounded periplasmic space"/>
    <property type="evidence" value="ECO:0007669"/>
    <property type="project" value="TreeGrafter"/>
</dbReference>
<dbReference type="PROSITE" id="PS51257">
    <property type="entry name" value="PROKAR_LIPOPROTEIN"/>
    <property type="match status" value="1"/>
</dbReference>
<dbReference type="InterPro" id="IPR002491">
    <property type="entry name" value="ABC_transptr_periplasmic_BD"/>
</dbReference>
<protein>
    <submittedName>
        <fullName evidence="7">Iron ABC transporter substrate-binding protein</fullName>
    </submittedName>
</protein>
<feature type="domain" description="Fe/B12 periplasmic-binding" evidence="6">
    <location>
        <begin position="76"/>
        <end position="333"/>
    </location>
</feature>
<keyword evidence="8" id="KW-1185">Reference proteome</keyword>
<dbReference type="OrthoDB" id="9793175at2"/>
<dbReference type="PROSITE" id="PS51318">
    <property type="entry name" value="TAT"/>
    <property type="match status" value="1"/>
</dbReference>
<dbReference type="InterPro" id="IPR006311">
    <property type="entry name" value="TAT_signal"/>
</dbReference>
<dbReference type="PANTHER" id="PTHR30532">
    <property type="entry name" value="IRON III DICITRATE-BINDING PERIPLASMIC PROTEIN"/>
    <property type="match status" value="1"/>
</dbReference>
<sequence length="333" mass="35859">MPRSRIMSTSLDRRRLLGGLTGTAALLGLSACGVSESSDSNKGDKSDKKGEGAGDGGARSVKTDDGIVEVPRKAERIVVTDNYAALMLLELGLVPVGVPDGTAVQTLMPEKDYARLKDVKTVGAAGTPNSQAIATLKPDLIIDQFYRAKTKPLGDIAPVAFFDWGTSGALWHEQVAKVAGAVGREDELTGLKKRYETRLKEVRTKYRKQIATSTWAPLSGGPSGKFFLGTPLVTVMREVGLKIGAGLPDDEAGFVTRSYEEIDVLDDCTALIYPVQFDGKPTPTTKQLLDQKLWKKVPAVKAGRAFTSKHFLMPNYTFALGAVDEIEGMLQKL</sequence>
<evidence type="ECO:0000256" key="1">
    <source>
        <dbReference type="ARBA" id="ARBA00004196"/>
    </source>
</evidence>
<evidence type="ECO:0000256" key="3">
    <source>
        <dbReference type="ARBA" id="ARBA00022448"/>
    </source>
</evidence>
<gene>
    <name evidence="7" type="ORF">AT728_37095</name>
</gene>
<dbReference type="InterPro" id="IPR051313">
    <property type="entry name" value="Bact_iron-sidero_bind"/>
</dbReference>
<dbReference type="Gene3D" id="3.40.50.1980">
    <property type="entry name" value="Nitrogenase molybdenum iron protein domain"/>
    <property type="match status" value="2"/>
</dbReference>
<organism evidence="7 8">
    <name type="scientific">Streptomyces silvensis</name>
    <dbReference type="NCBI Taxonomy" id="1765722"/>
    <lineage>
        <taxon>Bacteria</taxon>
        <taxon>Bacillati</taxon>
        <taxon>Actinomycetota</taxon>
        <taxon>Actinomycetes</taxon>
        <taxon>Kitasatosporales</taxon>
        <taxon>Streptomycetaceae</taxon>
        <taxon>Streptomyces</taxon>
    </lineage>
</organism>
<dbReference type="EMBL" id="LOCL01000051">
    <property type="protein sequence ID" value="KUF14894.1"/>
    <property type="molecule type" value="Genomic_DNA"/>
</dbReference>
<evidence type="ECO:0000256" key="5">
    <source>
        <dbReference type="SAM" id="MobiDB-lite"/>
    </source>
</evidence>
<feature type="region of interest" description="Disordered" evidence="5">
    <location>
        <begin position="33"/>
        <end position="64"/>
    </location>
</feature>
<accession>A0A0W7WWC1</accession>
<reference evidence="7 8" key="1">
    <citation type="submission" date="2015-12" db="EMBL/GenBank/DDBJ databases">
        <title>Draft genome sequence of Streptomyces silvensis ATCC 53525, a producer of novel hormone antagonists.</title>
        <authorList>
            <person name="Johnston C.W."/>
            <person name="Li Y."/>
            <person name="Magarvey N.A."/>
        </authorList>
    </citation>
    <scope>NUCLEOTIDE SEQUENCE [LARGE SCALE GENOMIC DNA]</scope>
    <source>
        <strain evidence="7 8">ATCC 53525</strain>
    </source>
</reference>
<evidence type="ECO:0000259" key="6">
    <source>
        <dbReference type="PROSITE" id="PS50983"/>
    </source>
</evidence>
<evidence type="ECO:0000256" key="4">
    <source>
        <dbReference type="ARBA" id="ARBA00022729"/>
    </source>
</evidence>
<dbReference type="SUPFAM" id="SSF53807">
    <property type="entry name" value="Helical backbone' metal receptor"/>
    <property type="match status" value="1"/>
</dbReference>
<evidence type="ECO:0000313" key="8">
    <source>
        <dbReference type="Proteomes" id="UP000054804"/>
    </source>
</evidence>
<dbReference type="STRING" id="1765722.AT728_37095"/>
<comment type="similarity">
    <text evidence="2">Belongs to the bacterial solute-binding protein 8 family.</text>
</comment>
<feature type="compositionally biased region" description="Basic and acidic residues" evidence="5">
    <location>
        <begin position="39"/>
        <end position="52"/>
    </location>
</feature>
<evidence type="ECO:0000256" key="2">
    <source>
        <dbReference type="ARBA" id="ARBA00008814"/>
    </source>
</evidence>